<gene>
    <name evidence="1" type="ORF">QZM52_20370</name>
</gene>
<accession>A0ABT8PEW8</accession>
<evidence type="ECO:0000313" key="2">
    <source>
        <dbReference type="Proteomes" id="UP001171606"/>
    </source>
</evidence>
<dbReference type="RefSeq" id="WP_301756124.1">
    <property type="nucleotide sequence ID" value="NZ_JAUJSQ010000007.1"/>
</dbReference>
<evidence type="ECO:0000313" key="1">
    <source>
        <dbReference type="EMBL" id="MDN7933645.1"/>
    </source>
</evidence>
<proteinExistence type="predicted"/>
<comment type="caution">
    <text evidence="1">The sequence shown here is derived from an EMBL/GenBank/DDBJ whole genome shotgun (WGS) entry which is preliminary data.</text>
</comment>
<sequence length="139" mass="15407">MDAWAYGPAVMARDSEFGCDKGRRAVDLSLQGSRNEGAGFDQYVKKFSNELNNGEEIKIWNKFSKAQLKLNPNKNFAINLLRLPHSVLGKQIKDKVKSNRNDLTEKIATIGAARALGANIKQARSISKTVTAAMDKIIR</sequence>
<name>A0ABT8PEW8_9BURK</name>
<protein>
    <submittedName>
        <fullName evidence="1">Uncharacterized protein</fullName>
    </submittedName>
</protein>
<dbReference type="Proteomes" id="UP001171606">
    <property type="component" value="Unassembled WGS sequence"/>
</dbReference>
<keyword evidence="2" id="KW-1185">Reference proteome</keyword>
<organism evidence="1 2">
    <name type="scientific">Burkholderia metallica</name>
    <dbReference type="NCBI Taxonomy" id="488729"/>
    <lineage>
        <taxon>Bacteria</taxon>
        <taxon>Pseudomonadati</taxon>
        <taxon>Pseudomonadota</taxon>
        <taxon>Betaproteobacteria</taxon>
        <taxon>Burkholderiales</taxon>
        <taxon>Burkholderiaceae</taxon>
        <taxon>Burkholderia</taxon>
        <taxon>Burkholderia cepacia complex</taxon>
    </lineage>
</organism>
<reference evidence="1" key="1">
    <citation type="submission" date="2023-07" db="EMBL/GenBank/DDBJ databases">
        <title>A collection of bacterial strains from the Burkholderia cepacia Research Laboratory and Repository.</title>
        <authorList>
            <person name="Lipuma J."/>
            <person name="Spilker T."/>
            <person name="Caverly L."/>
        </authorList>
    </citation>
    <scope>NUCLEOTIDE SEQUENCE</scope>
    <source>
        <strain evidence="1">AU42020</strain>
    </source>
</reference>
<dbReference type="EMBL" id="JAUJSQ010000007">
    <property type="protein sequence ID" value="MDN7933645.1"/>
    <property type="molecule type" value="Genomic_DNA"/>
</dbReference>